<protein>
    <submittedName>
        <fullName evidence="2">Oxidation resistance protein 1</fullName>
    </submittedName>
</protein>
<name>A0A226ET57_FOLCA</name>
<dbReference type="Proteomes" id="UP000198287">
    <property type="component" value="Unassembled WGS sequence"/>
</dbReference>
<dbReference type="AlphaFoldDB" id="A0A226ET57"/>
<evidence type="ECO:0000313" key="2">
    <source>
        <dbReference type="EMBL" id="OXA60793.1"/>
    </source>
</evidence>
<dbReference type="OrthoDB" id="8251278at2759"/>
<sequence>MIAPFDTTAVTPVSKSVGPGPAYFPVKKDHREYGTVEFRWGDRFHEKIDFSATCTDSEPVWGRVPNPWVQTLEKILAMSSKRPRVSYDKYFSNNIPTIYHPLDVRCFIKGIDGREYPWRLNRNKSASPSNYNTYQVYISQSKITPKINFGAMSKRKSIFVPQIGAGPAGYFVRRYPREARGEFLGKRFDDPKSSAWRLFDILERRMIRDNFTGPAGPKIPSGFDKCSPTAVLAPFKSKTPLGFVKPVPGPGPAQHFLLQMQESDLLTPLKPGLITFPPEKAPFETSQKRFVDPELYEMMDRPAPSDYDILGFTDMMKYDLGRHAAAVINPKLGFLTSAIRPYQKEEKIDTTNDSRSKSSVVKKERKWRNIRPPRTVKTYTYHGQPPRLPDSPGPIYDTAPAMAALKCHKTWLDARHFSRNGFLNSGCERKTNFYQIDKDVPGVGSYYSRLPCCTKYRGKQAMAGPRFKAYISDGPGPVHKLHEKAESSMWRASHLGTFNSNLKHTGVLYPWAGGFRKRNLDQAGDSVWGISRPDDYAGPLCPLKANEITEMGDHKVSFQFNKISNTDAKNTCG</sequence>
<accession>A0A226ET57</accession>
<comment type="caution">
    <text evidence="2">The sequence shown here is derived from an EMBL/GenBank/DDBJ whole genome shotgun (WGS) entry which is preliminary data.</text>
</comment>
<reference evidence="2 3" key="1">
    <citation type="submission" date="2015-12" db="EMBL/GenBank/DDBJ databases">
        <title>The genome of Folsomia candida.</title>
        <authorList>
            <person name="Faddeeva A."/>
            <person name="Derks M.F."/>
            <person name="Anvar Y."/>
            <person name="Smit S."/>
            <person name="Van Straalen N."/>
            <person name="Roelofs D."/>
        </authorList>
    </citation>
    <scope>NUCLEOTIDE SEQUENCE [LARGE SCALE GENOMIC DNA]</scope>
    <source>
        <strain evidence="2 3">VU population</strain>
        <tissue evidence="2">Whole body</tissue>
    </source>
</reference>
<proteinExistence type="predicted"/>
<evidence type="ECO:0000256" key="1">
    <source>
        <dbReference type="SAM" id="MobiDB-lite"/>
    </source>
</evidence>
<evidence type="ECO:0000313" key="3">
    <source>
        <dbReference type="Proteomes" id="UP000198287"/>
    </source>
</evidence>
<organism evidence="2 3">
    <name type="scientific">Folsomia candida</name>
    <name type="common">Springtail</name>
    <dbReference type="NCBI Taxonomy" id="158441"/>
    <lineage>
        <taxon>Eukaryota</taxon>
        <taxon>Metazoa</taxon>
        <taxon>Ecdysozoa</taxon>
        <taxon>Arthropoda</taxon>
        <taxon>Hexapoda</taxon>
        <taxon>Collembola</taxon>
        <taxon>Entomobryomorpha</taxon>
        <taxon>Isotomoidea</taxon>
        <taxon>Isotomidae</taxon>
        <taxon>Proisotominae</taxon>
        <taxon>Folsomia</taxon>
    </lineage>
</organism>
<dbReference type="EMBL" id="LNIX01000002">
    <property type="protein sequence ID" value="OXA60793.1"/>
    <property type="molecule type" value="Genomic_DNA"/>
</dbReference>
<keyword evidence="3" id="KW-1185">Reference proteome</keyword>
<feature type="compositionally biased region" description="Basic and acidic residues" evidence="1">
    <location>
        <begin position="346"/>
        <end position="356"/>
    </location>
</feature>
<dbReference type="OMA" id="KAWRIER"/>
<gene>
    <name evidence="2" type="ORF">Fcan01_04376</name>
</gene>
<feature type="region of interest" description="Disordered" evidence="1">
    <location>
        <begin position="346"/>
        <end position="366"/>
    </location>
</feature>